<protein>
    <submittedName>
        <fullName evidence="2">Uncharacterized protein</fullName>
    </submittedName>
</protein>
<evidence type="ECO:0000313" key="1">
    <source>
        <dbReference type="Proteomes" id="UP000887565"/>
    </source>
</evidence>
<name>A0A915LA60_ROMCU</name>
<evidence type="ECO:0000313" key="2">
    <source>
        <dbReference type="WBParaSite" id="nRc.2.0.1.t47283-RA"/>
    </source>
</evidence>
<reference evidence="2" key="1">
    <citation type="submission" date="2022-11" db="UniProtKB">
        <authorList>
            <consortium name="WormBaseParasite"/>
        </authorList>
    </citation>
    <scope>IDENTIFICATION</scope>
</reference>
<proteinExistence type="predicted"/>
<dbReference type="WBParaSite" id="nRc.2.0.1.t47283-RA">
    <property type="protein sequence ID" value="nRc.2.0.1.t47283-RA"/>
    <property type="gene ID" value="nRc.2.0.1.g47283"/>
</dbReference>
<sequence length="61" mass="7025">MELMKRLIDYGCGNNQLLDIFDLSIQKPIFCEENQRAFCSVVDLERGDNCGYDWVGNVVHV</sequence>
<dbReference type="AlphaFoldDB" id="A0A915LA60"/>
<dbReference type="Proteomes" id="UP000887565">
    <property type="component" value="Unplaced"/>
</dbReference>
<organism evidence="1 2">
    <name type="scientific">Romanomermis culicivorax</name>
    <name type="common">Nematode worm</name>
    <dbReference type="NCBI Taxonomy" id="13658"/>
    <lineage>
        <taxon>Eukaryota</taxon>
        <taxon>Metazoa</taxon>
        <taxon>Ecdysozoa</taxon>
        <taxon>Nematoda</taxon>
        <taxon>Enoplea</taxon>
        <taxon>Dorylaimia</taxon>
        <taxon>Mermithida</taxon>
        <taxon>Mermithoidea</taxon>
        <taxon>Mermithidae</taxon>
        <taxon>Romanomermis</taxon>
    </lineage>
</organism>
<accession>A0A915LA60</accession>
<keyword evidence="1" id="KW-1185">Reference proteome</keyword>